<organism evidence="2 3">
    <name type="scientific">Microcystis aeruginosa FD4</name>
    <dbReference type="NCBI Taxonomy" id="2686288"/>
    <lineage>
        <taxon>Bacteria</taxon>
        <taxon>Bacillati</taxon>
        <taxon>Cyanobacteriota</taxon>
        <taxon>Cyanophyceae</taxon>
        <taxon>Oscillatoriophycideae</taxon>
        <taxon>Chroococcales</taxon>
        <taxon>Microcystaceae</taxon>
        <taxon>Microcystis</taxon>
    </lineage>
</organism>
<evidence type="ECO:0000256" key="1">
    <source>
        <dbReference type="SAM" id="MobiDB-lite"/>
    </source>
</evidence>
<feature type="region of interest" description="Disordered" evidence="1">
    <location>
        <begin position="240"/>
        <end position="291"/>
    </location>
</feature>
<dbReference type="AlphaFoldDB" id="A0A857D657"/>
<proteinExistence type="predicted"/>
<name>A0A857D657_MICAE</name>
<sequence length="291" mass="32880">MNRPGNRFTESPKTPPTPEVPLQEVPLESPPTEADLAVESATPEEVKRQQPIPPPSHLRQYRAIGLVYGHYQRSEEQLTKGNILTADGTLIDSVILGRVISLVKNHLDLEKPHLWVVYPRTRQENDALHVQIVGVWEPETLKKKEDDPEIEPLLASTPGYFSIRGEVIFTERENQAVVVKIRQMPKTEAEKPKFFKLKLRGTLPGKPVSRFWDFQVQLKGDALTILEGLDLGFASKKKPMGKGGFKKPFDKNRHPSVDRYSRPEGEGEKRPFTPGQSPIPRPSRPKPVSEN</sequence>
<reference evidence="2 3" key="1">
    <citation type="submission" date="2019-12" db="EMBL/GenBank/DDBJ databases">
        <title>Complete genome sequence of Microcystis aeruginosa strain FD4.</title>
        <authorList>
            <person name="Urakawa H."/>
        </authorList>
    </citation>
    <scope>NUCLEOTIDE SEQUENCE [LARGE SCALE GENOMIC DNA]</scope>
    <source>
        <strain evidence="2 3">FD4</strain>
    </source>
</reference>
<evidence type="ECO:0000313" key="3">
    <source>
        <dbReference type="Proteomes" id="UP000438345"/>
    </source>
</evidence>
<dbReference type="EMBL" id="CP046973">
    <property type="protein sequence ID" value="QGZ90670.1"/>
    <property type="molecule type" value="Genomic_DNA"/>
</dbReference>
<feature type="compositionally biased region" description="Basic and acidic residues" evidence="1">
    <location>
        <begin position="247"/>
        <end position="271"/>
    </location>
</feature>
<evidence type="ECO:0000313" key="2">
    <source>
        <dbReference type="EMBL" id="QGZ90670.1"/>
    </source>
</evidence>
<gene>
    <name evidence="2" type="ORF">GQR42_15215</name>
</gene>
<feature type="region of interest" description="Disordered" evidence="1">
    <location>
        <begin position="1"/>
        <end position="55"/>
    </location>
</feature>
<dbReference type="RefSeq" id="WP_158200589.1">
    <property type="nucleotide sequence ID" value="NZ_CP046973.1"/>
</dbReference>
<dbReference type="Proteomes" id="UP000438345">
    <property type="component" value="Chromosome"/>
</dbReference>
<protein>
    <submittedName>
        <fullName evidence="2">Uncharacterized protein</fullName>
    </submittedName>
</protein>
<accession>A0A857D657</accession>